<evidence type="ECO:0000256" key="1">
    <source>
        <dbReference type="SAM" id="MobiDB-lite"/>
    </source>
</evidence>
<evidence type="ECO:0000313" key="3">
    <source>
        <dbReference type="EMBL" id="AIQ91157.1"/>
    </source>
</evidence>
<dbReference type="HOGENOM" id="CLU_2585669_0_0_5"/>
<evidence type="ECO:0000313" key="4">
    <source>
        <dbReference type="Proteomes" id="UP000029492"/>
    </source>
</evidence>
<dbReference type="STRING" id="693986.MOC_3402"/>
<sequence length="80" mass="8576">MASPPLAPRPAKRRLISPPPTRADALLDPDLIIRSPVIRPTRPDTPHCRAPRFLDVAGELLTATLIIAGGVFAYGFIPAV</sequence>
<accession>A0A089NUT5</accession>
<name>A0A089NUT5_9HYPH</name>
<feature type="transmembrane region" description="Helical" evidence="2">
    <location>
        <begin position="56"/>
        <end position="77"/>
    </location>
</feature>
<keyword evidence="2" id="KW-0812">Transmembrane</keyword>
<dbReference type="KEGG" id="mor:MOC_3402"/>
<dbReference type="AlphaFoldDB" id="A0A089NUT5"/>
<keyword evidence="4" id="KW-1185">Reference proteome</keyword>
<protein>
    <submittedName>
        <fullName evidence="3">Protein of unassigned function</fullName>
    </submittedName>
</protein>
<keyword evidence="2" id="KW-0472">Membrane</keyword>
<proteinExistence type="predicted"/>
<feature type="region of interest" description="Disordered" evidence="1">
    <location>
        <begin position="1"/>
        <end position="23"/>
    </location>
</feature>
<evidence type="ECO:0000256" key="2">
    <source>
        <dbReference type="SAM" id="Phobius"/>
    </source>
</evidence>
<organism evidence="3 4">
    <name type="scientific">Methylobacterium oryzae CBMB20</name>
    <dbReference type="NCBI Taxonomy" id="693986"/>
    <lineage>
        <taxon>Bacteria</taxon>
        <taxon>Pseudomonadati</taxon>
        <taxon>Pseudomonadota</taxon>
        <taxon>Alphaproteobacteria</taxon>
        <taxon>Hyphomicrobiales</taxon>
        <taxon>Methylobacteriaceae</taxon>
        <taxon>Methylobacterium</taxon>
    </lineage>
</organism>
<reference evidence="3 4" key="1">
    <citation type="journal article" date="2014" name="PLoS ONE">
        <title>Genome Information of Methylobacterium oryzae, a Plant-Probiotic Methylotroph in the Phyllosphere.</title>
        <authorList>
            <person name="Kwak M.J."/>
            <person name="Jeong H."/>
            <person name="Madhaiyan M."/>
            <person name="Lee Y."/>
            <person name="Sa T.M."/>
            <person name="Oh T.K."/>
            <person name="Kim J.F."/>
        </authorList>
    </citation>
    <scope>NUCLEOTIDE SEQUENCE [LARGE SCALE GENOMIC DNA]</scope>
    <source>
        <strain evidence="3 4">CBMB20</strain>
    </source>
</reference>
<gene>
    <name evidence="3" type="ORF">MOC_3402</name>
</gene>
<dbReference type="Proteomes" id="UP000029492">
    <property type="component" value="Chromosome"/>
</dbReference>
<dbReference type="eggNOG" id="ENOG50310F4">
    <property type="taxonomic scope" value="Bacteria"/>
</dbReference>
<dbReference type="RefSeq" id="WP_043758250.1">
    <property type="nucleotide sequence ID" value="NZ_CP003811.1"/>
</dbReference>
<keyword evidence="2" id="KW-1133">Transmembrane helix</keyword>
<dbReference type="EMBL" id="CP003811">
    <property type="protein sequence ID" value="AIQ91157.1"/>
    <property type="molecule type" value="Genomic_DNA"/>
</dbReference>